<keyword evidence="2" id="KW-0413">Isomerase</keyword>
<dbReference type="EMBL" id="MWXA01000004">
    <property type="protein sequence ID" value="OZG67635.1"/>
    <property type="molecule type" value="Genomic_DNA"/>
</dbReference>
<accession>A0A261G8W9</accession>
<dbReference type="PANTHER" id="PTHR15108">
    <property type="entry name" value="N-ACYLGLUCOSAMINE-2-EPIMERASE"/>
    <property type="match status" value="1"/>
</dbReference>
<evidence type="ECO:0000313" key="3">
    <source>
        <dbReference type="EMBL" id="OZG67635.1"/>
    </source>
</evidence>
<proteinExistence type="inferred from homology"/>
<comment type="similarity">
    <text evidence="1">Belongs to the N-acylglucosamine 2-epimerase family.</text>
</comment>
<keyword evidence="4" id="KW-1185">Reference proteome</keyword>
<gene>
    <name evidence="3" type="ORF">BAQU_0727</name>
</gene>
<evidence type="ECO:0000313" key="4">
    <source>
        <dbReference type="Proteomes" id="UP000216451"/>
    </source>
</evidence>
<dbReference type="InterPro" id="IPR008928">
    <property type="entry name" value="6-hairpin_glycosidase_sf"/>
</dbReference>
<dbReference type="SUPFAM" id="SSF48208">
    <property type="entry name" value="Six-hairpin glycosidases"/>
    <property type="match status" value="1"/>
</dbReference>
<reference evidence="3 4" key="1">
    <citation type="journal article" date="2017" name="BMC Genomics">
        <title>Comparative genomic and phylogenomic analyses of the Bifidobacteriaceae family.</title>
        <authorList>
            <person name="Lugli G.A."/>
            <person name="Milani C."/>
            <person name="Turroni F."/>
            <person name="Duranti S."/>
            <person name="Mancabelli L."/>
            <person name="Mangifesta M."/>
            <person name="Ferrario C."/>
            <person name="Modesto M."/>
            <person name="Mattarelli P."/>
            <person name="Jiri K."/>
            <person name="van Sinderen D."/>
            <person name="Ventura M."/>
        </authorList>
    </citation>
    <scope>NUCLEOTIDE SEQUENCE [LARGE SCALE GENOMIC DNA]</scope>
    <source>
        <strain evidence="3 4">LMG 28769</strain>
    </source>
</reference>
<evidence type="ECO:0000256" key="1">
    <source>
        <dbReference type="ARBA" id="ARBA00008558"/>
    </source>
</evidence>
<dbReference type="Pfam" id="PF07221">
    <property type="entry name" value="GlcNAc_2-epim"/>
    <property type="match status" value="1"/>
</dbReference>
<organism evidence="3 4">
    <name type="scientific">Bifidobacterium aquikefiri</name>
    <dbReference type="NCBI Taxonomy" id="1653207"/>
    <lineage>
        <taxon>Bacteria</taxon>
        <taxon>Bacillati</taxon>
        <taxon>Actinomycetota</taxon>
        <taxon>Actinomycetes</taxon>
        <taxon>Bifidobacteriales</taxon>
        <taxon>Bifidobacteriaceae</taxon>
        <taxon>Bifidobacterium</taxon>
    </lineage>
</organism>
<comment type="caution">
    <text evidence="3">The sequence shown here is derived from an EMBL/GenBank/DDBJ whole genome shotgun (WGS) entry which is preliminary data.</text>
</comment>
<dbReference type="AlphaFoldDB" id="A0A261G8W9"/>
<dbReference type="InterPro" id="IPR010819">
    <property type="entry name" value="AGE/CE"/>
</dbReference>
<dbReference type="Proteomes" id="UP000216451">
    <property type="component" value="Unassembled WGS sequence"/>
</dbReference>
<evidence type="ECO:0000256" key="2">
    <source>
        <dbReference type="ARBA" id="ARBA00023235"/>
    </source>
</evidence>
<dbReference type="GO" id="GO:0005975">
    <property type="term" value="P:carbohydrate metabolic process"/>
    <property type="evidence" value="ECO:0007669"/>
    <property type="project" value="InterPro"/>
</dbReference>
<dbReference type="OrthoDB" id="9806359at2"/>
<sequence length="454" mass="50585">MSLSKQANAGAYVLGTDENREFLGKVRDDLLGFGHRFPAPQGGSYWLDDVGEPDPSEGIQTWITCRMTHVYSLGAIAGHEGSTELVDAALRGLKGILHDDRNGGWYPSVSEDGTPEPGKVCYTHAFVMLASASATLIGRPGARELLDEATATFLTHFWDDEAGLAVDTWNTEFTELDPYRGVNANMHTTEAFLALADVLEDETWRRRAGRIVRHVVGWSERNEWRIPEHFTADWVPDLEFNADKKDDQFKPYGATPGHGIEWARLITQYALSDSSLDKAERDRLVEAAEALFRRAVEDGWATTPGGRDGLAYTTDWAGKPVVTDRMHWTLAEAVNTSATLFAVTQKQEYAQWYSRFWAYIDEYLIDHDHGSWFHQLDCDNRVIATVWPGKSDLYHALQCTLIPLLTPSVSVAPALKEREDGIAAERGGSAAARQLRYDAGRFPASVAWSILTCM</sequence>
<protein>
    <submittedName>
        <fullName evidence="3">N-acyl-D-glucosamine 2-epimerase</fullName>
    </submittedName>
</protein>
<dbReference type="InterPro" id="IPR012341">
    <property type="entry name" value="6hp_glycosidase-like_sf"/>
</dbReference>
<dbReference type="GO" id="GO:0016853">
    <property type="term" value="F:isomerase activity"/>
    <property type="evidence" value="ECO:0007669"/>
    <property type="project" value="UniProtKB-KW"/>
</dbReference>
<name>A0A261G8W9_9BIFI</name>
<dbReference type="Gene3D" id="1.50.10.10">
    <property type="match status" value="1"/>
</dbReference>